<accession>A0A3D8R8R7</accession>
<evidence type="ECO:0000256" key="1">
    <source>
        <dbReference type="ARBA" id="ARBA00004123"/>
    </source>
</evidence>
<keyword evidence="5" id="KW-0539">Nucleus</keyword>
<dbReference type="InterPro" id="IPR012337">
    <property type="entry name" value="RNaseH-like_sf"/>
</dbReference>
<comment type="subcellular location">
    <subcellularLocation>
        <location evidence="1">Nucleus</location>
    </subcellularLocation>
</comment>
<evidence type="ECO:0000256" key="2">
    <source>
        <dbReference type="ARBA" id="ARBA00022723"/>
    </source>
</evidence>
<dbReference type="Proteomes" id="UP000256328">
    <property type="component" value="Unassembled WGS sequence"/>
</dbReference>
<feature type="region of interest" description="Disordered" evidence="6">
    <location>
        <begin position="717"/>
        <end position="751"/>
    </location>
</feature>
<organism evidence="8 9">
    <name type="scientific">Coleophoma crateriformis</name>
    <dbReference type="NCBI Taxonomy" id="565419"/>
    <lineage>
        <taxon>Eukaryota</taxon>
        <taxon>Fungi</taxon>
        <taxon>Dikarya</taxon>
        <taxon>Ascomycota</taxon>
        <taxon>Pezizomycotina</taxon>
        <taxon>Leotiomycetes</taxon>
        <taxon>Helotiales</taxon>
        <taxon>Dermateaceae</taxon>
        <taxon>Coleophoma</taxon>
    </lineage>
</organism>
<reference evidence="8 9" key="1">
    <citation type="journal article" date="2018" name="IMA Fungus">
        <title>IMA Genome-F 9: Draft genome sequence of Annulohypoxylon stygium, Aspergillus mulundensis, Berkeleyomyces basicola (syn. Thielaviopsis basicola), Ceratocystis smalleyi, two Cercospora beticola strains, Coleophoma cylindrospora, Fusarium fracticaudum, Phialophora cf. hyalina, and Morchella septimelata.</title>
        <authorList>
            <person name="Wingfield B.D."/>
            <person name="Bills G.F."/>
            <person name="Dong Y."/>
            <person name="Huang W."/>
            <person name="Nel W.J."/>
            <person name="Swalarsk-Parry B.S."/>
            <person name="Vaghefi N."/>
            <person name="Wilken P.M."/>
            <person name="An Z."/>
            <person name="de Beer Z.W."/>
            <person name="De Vos L."/>
            <person name="Chen L."/>
            <person name="Duong T.A."/>
            <person name="Gao Y."/>
            <person name="Hammerbacher A."/>
            <person name="Kikkert J.R."/>
            <person name="Li Y."/>
            <person name="Li H."/>
            <person name="Li K."/>
            <person name="Li Q."/>
            <person name="Liu X."/>
            <person name="Ma X."/>
            <person name="Naidoo K."/>
            <person name="Pethybridge S.J."/>
            <person name="Sun J."/>
            <person name="Steenkamp E.T."/>
            <person name="van der Nest M.A."/>
            <person name="van Wyk S."/>
            <person name="Wingfield M.J."/>
            <person name="Xiong C."/>
            <person name="Yue Q."/>
            <person name="Zhang X."/>
        </authorList>
    </citation>
    <scope>NUCLEOTIDE SEQUENCE [LARGE SCALE GENOMIC DNA]</scope>
    <source>
        <strain evidence="8 9">BP5796</strain>
    </source>
</reference>
<feature type="region of interest" description="Disordered" evidence="6">
    <location>
        <begin position="647"/>
        <end position="670"/>
    </location>
</feature>
<dbReference type="GO" id="GO:0005634">
    <property type="term" value="C:nucleus"/>
    <property type="evidence" value="ECO:0007669"/>
    <property type="project" value="UniProtKB-SubCell"/>
</dbReference>
<dbReference type="SUPFAM" id="SSF53098">
    <property type="entry name" value="Ribonuclease H-like"/>
    <property type="match status" value="1"/>
</dbReference>
<dbReference type="OrthoDB" id="2677621at2759"/>
<feature type="compositionally biased region" description="Basic and acidic residues" evidence="6">
    <location>
        <begin position="724"/>
        <end position="733"/>
    </location>
</feature>
<protein>
    <recommendedName>
        <fullName evidence="7">HAT C-terminal dimerisation domain-containing protein</fullName>
    </recommendedName>
</protein>
<sequence>MESSMSSLPWTDLTQEDDITSGFIQIPNTTVYKWTRSLSNRFLIWWRDSSWYQQFKTTEFNPERRINWSSAVRSSTTWAAFDQGAKISTGEPVIICQNCKTILIHPGIKKTGTSSMKTHLASAACRRQAHNPSTLEQSQLTSTSFTLSSQPTSSTSITGRAPGSKCALAIDNWSSPGTRICFMAVIACYINSDWEYKEALIGFEPLDAAHTGKELAVILRQVISQYKLNGQVHSITTDNASNNPNMMKQMAELIEDIGVGSGNFFDNKIYHIPCFSHIIQLAEKALLGSIRICPTNKDIQLDWDEKAGGYELQTLKKAKGLPWTLGKVRKFAVFVNSSSQRQLRFATVQRQVIPLRERVLRLLQDVSTRWDLTVIMLIRYIKLRQTIEKFTAEFAPATIFWTTNIGTATDSRIGYVLGAYDELFEALEECNRRLKPLSYPWIPELLTGIDKAIQKLDKYYNKTYGDLGSFYALGAILSPRLKMSAFSPKHCWLKNPDDSQIKFENELRQLYSQYYSDREQSSYKPCYSDWDLDPMSLVFDQRNNQGYSKGINDQLGFDGEIDRYLALPSSNTKPLRWWKDNEALFPGLAAMARDIVCIPASGTIAERFLRQRLSSTMDTYELSDAELAEEYQSQVDSLMAKLEMKYFPDSAPQPPGIPNRTTRNETRRSQLQARKQRLELLHSNERTLSRNLVADAAFQQELNRRDIRNRESNIFDFPSDEERDFNRDGDYELPRLLPSPMSQHPKRRRIG</sequence>
<dbReference type="PANTHER" id="PTHR46481:SF10">
    <property type="entry name" value="ZINC FINGER BED DOMAIN-CONTAINING PROTEIN 39"/>
    <property type="match status" value="1"/>
</dbReference>
<keyword evidence="2" id="KW-0479">Metal-binding</keyword>
<dbReference type="Pfam" id="PF05699">
    <property type="entry name" value="Dimer_Tnp_hAT"/>
    <property type="match status" value="1"/>
</dbReference>
<comment type="caution">
    <text evidence="8">The sequence shown here is derived from an EMBL/GenBank/DDBJ whole genome shotgun (WGS) entry which is preliminary data.</text>
</comment>
<dbReference type="GO" id="GO:0008270">
    <property type="term" value="F:zinc ion binding"/>
    <property type="evidence" value="ECO:0007669"/>
    <property type="project" value="UniProtKB-KW"/>
</dbReference>
<dbReference type="InterPro" id="IPR008906">
    <property type="entry name" value="HATC_C_dom"/>
</dbReference>
<name>A0A3D8R8R7_9HELO</name>
<dbReference type="PANTHER" id="PTHR46481">
    <property type="entry name" value="ZINC FINGER BED DOMAIN-CONTAINING PROTEIN 4"/>
    <property type="match status" value="1"/>
</dbReference>
<proteinExistence type="predicted"/>
<gene>
    <name evidence="8" type="ORF">BP5796_08695</name>
</gene>
<dbReference type="GO" id="GO:0046983">
    <property type="term" value="F:protein dimerization activity"/>
    <property type="evidence" value="ECO:0007669"/>
    <property type="project" value="InterPro"/>
</dbReference>
<evidence type="ECO:0000313" key="9">
    <source>
        <dbReference type="Proteomes" id="UP000256328"/>
    </source>
</evidence>
<dbReference type="EMBL" id="PDLN01000012">
    <property type="protein sequence ID" value="RDW70298.1"/>
    <property type="molecule type" value="Genomic_DNA"/>
</dbReference>
<evidence type="ECO:0000256" key="4">
    <source>
        <dbReference type="ARBA" id="ARBA00022833"/>
    </source>
</evidence>
<evidence type="ECO:0000256" key="5">
    <source>
        <dbReference type="ARBA" id="ARBA00023242"/>
    </source>
</evidence>
<keyword evidence="9" id="KW-1185">Reference proteome</keyword>
<evidence type="ECO:0000259" key="7">
    <source>
        <dbReference type="Pfam" id="PF05699"/>
    </source>
</evidence>
<feature type="domain" description="HAT C-terminal dimerisation" evidence="7">
    <location>
        <begin position="562"/>
        <end position="623"/>
    </location>
</feature>
<keyword evidence="3" id="KW-0863">Zinc-finger</keyword>
<evidence type="ECO:0000313" key="8">
    <source>
        <dbReference type="EMBL" id="RDW70298.1"/>
    </source>
</evidence>
<keyword evidence="4" id="KW-0862">Zinc</keyword>
<dbReference type="InterPro" id="IPR052035">
    <property type="entry name" value="ZnF_BED_domain_contain"/>
</dbReference>
<evidence type="ECO:0000256" key="3">
    <source>
        <dbReference type="ARBA" id="ARBA00022771"/>
    </source>
</evidence>
<dbReference type="AlphaFoldDB" id="A0A3D8R8R7"/>
<evidence type="ECO:0000256" key="6">
    <source>
        <dbReference type="SAM" id="MobiDB-lite"/>
    </source>
</evidence>